<dbReference type="EMBL" id="CYRY02002745">
    <property type="protein sequence ID" value="VCW67467.1"/>
    <property type="molecule type" value="Genomic_DNA"/>
</dbReference>
<dbReference type="InterPro" id="IPR013106">
    <property type="entry name" value="Ig_V-set"/>
</dbReference>
<feature type="non-terminal residue" evidence="3">
    <location>
        <position position="195"/>
    </location>
</feature>
<dbReference type="SUPFAM" id="SSF48726">
    <property type="entry name" value="Immunoglobulin"/>
    <property type="match status" value="1"/>
</dbReference>
<dbReference type="AlphaFoldDB" id="A0A9X9PUS4"/>
<name>A0A9X9PUS4_GULGU</name>
<dbReference type="InterPro" id="IPR050150">
    <property type="entry name" value="IgV_Light_Chain"/>
</dbReference>
<organism evidence="3 4">
    <name type="scientific">Gulo gulo</name>
    <name type="common">Wolverine</name>
    <name type="synonym">Gluton</name>
    <dbReference type="NCBI Taxonomy" id="48420"/>
    <lineage>
        <taxon>Eukaryota</taxon>
        <taxon>Metazoa</taxon>
        <taxon>Chordata</taxon>
        <taxon>Craniata</taxon>
        <taxon>Vertebrata</taxon>
        <taxon>Euteleostomi</taxon>
        <taxon>Mammalia</taxon>
        <taxon>Eutheria</taxon>
        <taxon>Laurasiatheria</taxon>
        <taxon>Carnivora</taxon>
        <taxon>Caniformia</taxon>
        <taxon>Musteloidea</taxon>
        <taxon>Mustelidae</taxon>
        <taxon>Guloninae</taxon>
        <taxon>Gulo</taxon>
    </lineage>
</organism>
<dbReference type="PROSITE" id="PS50835">
    <property type="entry name" value="IG_LIKE"/>
    <property type="match status" value="1"/>
</dbReference>
<dbReference type="SMART" id="SM00409">
    <property type="entry name" value="IG"/>
    <property type="match status" value="1"/>
</dbReference>
<evidence type="ECO:0000259" key="2">
    <source>
        <dbReference type="PROSITE" id="PS50835"/>
    </source>
</evidence>
<sequence length="195" mass="20937">AWIVLLLGLLTYGSGVDSQNVVTQLPSLTISPGGTVTLNCALSSGSVSTDHCLSWYQQTPGQPPHMIIYSTISCPSGVPDHFSGSISGNKATLTITGAQPEDEADYYCVLCLNFSVLEAGEKMRGDSQQHHGKGGSLAHSPLQWFLVICPILNFTRVCPSLQCDPPNPRLHPSFSDYSYGEGAHIQNISTNRDTQ</sequence>
<evidence type="ECO:0000313" key="4">
    <source>
        <dbReference type="Proteomes" id="UP000269945"/>
    </source>
</evidence>
<dbReference type="Gene3D" id="2.60.40.10">
    <property type="entry name" value="Immunoglobulins"/>
    <property type="match status" value="1"/>
</dbReference>
<evidence type="ECO:0000256" key="1">
    <source>
        <dbReference type="SAM" id="SignalP"/>
    </source>
</evidence>
<comment type="caution">
    <text evidence="3">The sequence shown here is derived from an EMBL/GenBank/DDBJ whole genome shotgun (WGS) entry which is preliminary data.</text>
</comment>
<keyword evidence="4" id="KW-1185">Reference proteome</keyword>
<dbReference type="Proteomes" id="UP000269945">
    <property type="component" value="Unassembled WGS sequence"/>
</dbReference>
<dbReference type="InterPro" id="IPR003599">
    <property type="entry name" value="Ig_sub"/>
</dbReference>
<feature type="chain" id="PRO_5040987531" description="Ig-like domain-containing protein" evidence="1">
    <location>
        <begin position="19"/>
        <end position="195"/>
    </location>
</feature>
<evidence type="ECO:0000313" key="3">
    <source>
        <dbReference type="EMBL" id="VCW67467.1"/>
    </source>
</evidence>
<protein>
    <recommendedName>
        <fullName evidence="2">Ig-like domain-containing protein</fullName>
    </recommendedName>
</protein>
<reference evidence="3 4" key="1">
    <citation type="submission" date="2018-10" db="EMBL/GenBank/DDBJ databases">
        <authorList>
            <person name="Ekblom R."/>
            <person name="Jareborg N."/>
        </authorList>
    </citation>
    <scope>NUCLEOTIDE SEQUENCE [LARGE SCALE GENOMIC DNA]</scope>
    <source>
        <tissue evidence="3">Muscle</tissue>
    </source>
</reference>
<dbReference type="InterPro" id="IPR007110">
    <property type="entry name" value="Ig-like_dom"/>
</dbReference>
<proteinExistence type="predicted"/>
<dbReference type="PANTHER" id="PTHR23267">
    <property type="entry name" value="IMMUNOGLOBULIN LIGHT CHAIN"/>
    <property type="match status" value="1"/>
</dbReference>
<feature type="domain" description="Ig-like" evidence="2">
    <location>
        <begin position="19"/>
        <end position="108"/>
    </location>
</feature>
<gene>
    <name evidence="3" type="ORF">BN2614_LOCUS3</name>
</gene>
<accession>A0A9X9PUS4</accession>
<feature type="signal peptide" evidence="1">
    <location>
        <begin position="1"/>
        <end position="18"/>
    </location>
</feature>
<keyword evidence="1" id="KW-0732">Signal</keyword>
<dbReference type="Pfam" id="PF07686">
    <property type="entry name" value="V-set"/>
    <property type="match status" value="1"/>
</dbReference>
<dbReference type="SMART" id="SM00406">
    <property type="entry name" value="IGv"/>
    <property type="match status" value="1"/>
</dbReference>
<dbReference type="InterPro" id="IPR013783">
    <property type="entry name" value="Ig-like_fold"/>
</dbReference>
<dbReference type="InterPro" id="IPR036179">
    <property type="entry name" value="Ig-like_dom_sf"/>
</dbReference>